<organism evidence="2 3">
    <name type="scientific">Marinibactrum halimedae</name>
    <dbReference type="NCBI Taxonomy" id="1444977"/>
    <lineage>
        <taxon>Bacteria</taxon>
        <taxon>Pseudomonadati</taxon>
        <taxon>Pseudomonadota</taxon>
        <taxon>Gammaproteobacteria</taxon>
        <taxon>Cellvibrionales</taxon>
        <taxon>Cellvibrionaceae</taxon>
        <taxon>Marinibactrum</taxon>
    </lineage>
</organism>
<evidence type="ECO:0000313" key="2">
    <source>
        <dbReference type="EMBL" id="GLS24322.1"/>
    </source>
</evidence>
<reference evidence="2 3" key="1">
    <citation type="journal article" date="2014" name="Int. J. Syst. Evol. Microbiol.">
        <title>Complete genome sequence of Corynebacterium casei LMG S-19264T (=DSM 44701T), isolated from a smear-ripened cheese.</title>
        <authorList>
            <consortium name="US DOE Joint Genome Institute (JGI-PGF)"/>
            <person name="Walter F."/>
            <person name="Albersmeier A."/>
            <person name="Kalinowski J."/>
            <person name="Ruckert C."/>
        </authorList>
    </citation>
    <scope>NUCLEOTIDE SEQUENCE [LARGE SCALE GENOMIC DNA]</scope>
    <source>
        <strain evidence="2 3">NBRC 110095</strain>
    </source>
</reference>
<proteinExistence type="predicted"/>
<name>A0AA37WMQ9_9GAMM</name>
<dbReference type="AlphaFoldDB" id="A0AA37WMQ9"/>
<evidence type="ECO:0000256" key="1">
    <source>
        <dbReference type="SAM" id="SignalP"/>
    </source>
</evidence>
<feature type="signal peptide" evidence="1">
    <location>
        <begin position="1"/>
        <end position="21"/>
    </location>
</feature>
<protein>
    <submittedName>
        <fullName evidence="2">Uncharacterized protein</fullName>
    </submittedName>
</protein>
<comment type="caution">
    <text evidence="2">The sequence shown here is derived from an EMBL/GenBank/DDBJ whole genome shotgun (WGS) entry which is preliminary data.</text>
</comment>
<sequence length="129" mass="13531">MKKLITAGIAAMVMGAPISHADGLHIPGTVNVTPNVSLSGAMNVRYNTTVAGNPYLYANGYAGSAVNFAGLDSDGDSFICTVSPGNPLYAEAVAIKNNLSSTGFLLVRKPENSNECNQVYLLNGSYWQD</sequence>
<dbReference type="RefSeq" id="WP_232595261.1">
    <property type="nucleotide sequence ID" value="NZ_BSPD01000001.1"/>
</dbReference>
<accession>A0AA37WMQ9</accession>
<gene>
    <name evidence="2" type="ORF">GCM10007877_00330</name>
</gene>
<feature type="chain" id="PRO_5041386730" evidence="1">
    <location>
        <begin position="22"/>
        <end position="129"/>
    </location>
</feature>
<dbReference type="EMBL" id="BSPD01000001">
    <property type="protein sequence ID" value="GLS24322.1"/>
    <property type="molecule type" value="Genomic_DNA"/>
</dbReference>
<evidence type="ECO:0000313" key="3">
    <source>
        <dbReference type="Proteomes" id="UP001156870"/>
    </source>
</evidence>
<dbReference type="Proteomes" id="UP001156870">
    <property type="component" value="Unassembled WGS sequence"/>
</dbReference>
<keyword evidence="3" id="KW-1185">Reference proteome</keyword>
<keyword evidence="1" id="KW-0732">Signal</keyword>